<evidence type="ECO:0000313" key="4">
    <source>
        <dbReference type="Proteomes" id="UP000838756"/>
    </source>
</evidence>
<dbReference type="OrthoDB" id="7473547at2759"/>
<reference evidence="3" key="1">
    <citation type="submission" date="2022-03" db="EMBL/GenBank/DDBJ databases">
        <authorList>
            <person name="Lindestad O."/>
        </authorList>
    </citation>
    <scope>NUCLEOTIDE SEQUENCE</scope>
</reference>
<protein>
    <submittedName>
        <fullName evidence="3">Jg5816 protein</fullName>
    </submittedName>
</protein>
<dbReference type="AlphaFoldDB" id="A0A8S4RA56"/>
<feature type="compositionally biased region" description="Low complexity" evidence="1">
    <location>
        <begin position="60"/>
        <end position="72"/>
    </location>
</feature>
<gene>
    <name evidence="3" type="primary">jg5816</name>
    <name evidence="3" type="ORF">PAEG_LOCUS11988</name>
</gene>
<dbReference type="EMBL" id="CAKXAJ010025028">
    <property type="protein sequence ID" value="CAH2234114.1"/>
    <property type="molecule type" value="Genomic_DNA"/>
</dbReference>
<feature type="signal peptide" evidence="2">
    <location>
        <begin position="1"/>
        <end position="18"/>
    </location>
</feature>
<name>A0A8S4RA56_9NEOP</name>
<keyword evidence="4" id="KW-1185">Reference proteome</keyword>
<feature type="chain" id="PRO_5035876536" evidence="2">
    <location>
        <begin position="19"/>
        <end position="444"/>
    </location>
</feature>
<organism evidence="3 4">
    <name type="scientific">Pararge aegeria aegeria</name>
    <dbReference type="NCBI Taxonomy" id="348720"/>
    <lineage>
        <taxon>Eukaryota</taxon>
        <taxon>Metazoa</taxon>
        <taxon>Ecdysozoa</taxon>
        <taxon>Arthropoda</taxon>
        <taxon>Hexapoda</taxon>
        <taxon>Insecta</taxon>
        <taxon>Pterygota</taxon>
        <taxon>Neoptera</taxon>
        <taxon>Endopterygota</taxon>
        <taxon>Lepidoptera</taxon>
        <taxon>Glossata</taxon>
        <taxon>Ditrysia</taxon>
        <taxon>Papilionoidea</taxon>
        <taxon>Nymphalidae</taxon>
        <taxon>Satyrinae</taxon>
        <taxon>Satyrini</taxon>
        <taxon>Parargina</taxon>
        <taxon>Pararge</taxon>
    </lineage>
</organism>
<keyword evidence="2" id="KW-0732">Signal</keyword>
<evidence type="ECO:0000256" key="2">
    <source>
        <dbReference type="SAM" id="SignalP"/>
    </source>
</evidence>
<evidence type="ECO:0000256" key="1">
    <source>
        <dbReference type="SAM" id="MobiDB-lite"/>
    </source>
</evidence>
<feature type="compositionally biased region" description="Polar residues" evidence="1">
    <location>
        <begin position="82"/>
        <end position="94"/>
    </location>
</feature>
<comment type="caution">
    <text evidence="3">The sequence shown here is derived from an EMBL/GenBank/DDBJ whole genome shotgun (WGS) entry which is preliminary data.</text>
</comment>
<sequence>MEHAFALVVLSLLQLCQGQKTQPEWFAANLVNDPSFTPKPITEIFTSDSPFTSKNPALFTQPTTGTTSTLPPTSRPTPNAPEPQNATSRPLQNGGVQIRQTPEIMSQVAENPPNNDLPNFLIVFDPRGQLNQNIEQAAIPSSPPTMTQTTVVPNRVTTPTATSSTSQSTTAVPATQATLPPFQPGIPPQILSTLSAPAWPRGSVLVYPIQFPGVNTNVNSTVLPVTSTAVPSLPAVPPNSFPRPLNSTTQSLKSRPVLTVRVKAPRGSITNIHINPTTTVRPTTTKRRKSTRKTNNYDGCVNSCKGRKEPICSTPTGVNPINPNTLKGFPSLCHMACHNSFRKEQVYEKVTDGRCGKLRTRIRPVDKKKLNREELNKAQYTIVHNAPETVVEFSPVSSLHSTIVIRTTSTLKRNKKMCLHYKKSEKTEFKSADFYMQRTLIKRN</sequence>
<dbReference type="Proteomes" id="UP000838756">
    <property type="component" value="Unassembled WGS sequence"/>
</dbReference>
<proteinExistence type="predicted"/>
<accession>A0A8S4RA56</accession>
<feature type="region of interest" description="Disordered" evidence="1">
    <location>
        <begin position="47"/>
        <end position="94"/>
    </location>
</feature>
<evidence type="ECO:0000313" key="3">
    <source>
        <dbReference type="EMBL" id="CAH2234114.1"/>
    </source>
</evidence>